<dbReference type="EMBL" id="CP036262">
    <property type="protein sequence ID" value="QDS93857.1"/>
    <property type="molecule type" value="Genomic_DNA"/>
</dbReference>
<dbReference type="Proteomes" id="UP000320672">
    <property type="component" value="Chromosome"/>
</dbReference>
<keyword evidence="10" id="KW-1185">Reference proteome</keyword>
<evidence type="ECO:0000256" key="2">
    <source>
        <dbReference type="ARBA" id="ARBA00022676"/>
    </source>
</evidence>
<evidence type="ECO:0000256" key="5">
    <source>
        <dbReference type="ARBA" id="ARBA00022985"/>
    </source>
</evidence>
<dbReference type="Pfam" id="PF00535">
    <property type="entry name" value="Glycos_transf_2"/>
    <property type="match status" value="1"/>
</dbReference>
<dbReference type="RefSeq" id="WP_145351949.1">
    <property type="nucleotide sequence ID" value="NZ_CP036262.1"/>
</dbReference>
<dbReference type="InterPro" id="IPR001173">
    <property type="entry name" value="Glyco_trans_2-like"/>
</dbReference>
<dbReference type="EC" id="2.4.-.-" evidence="9"/>
<dbReference type="SUPFAM" id="SSF53448">
    <property type="entry name" value="Nucleotide-diphospho-sugar transferases"/>
    <property type="match status" value="1"/>
</dbReference>
<name>A0A517MGG5_9BACT</name>
<accession>A0A517MGG5</accession>
<keyword evidence="6" id="KW-1133">Transmembrane helix</keyword>
<dbReference type="OrthoDB" id="284530at2"/>
<feature type="domain" description="Glycosyltransferase 2-like" evidence="8">
    <location>
        <begin position="9"/>
        <end position="168"/>
    </location>
</feature>
<dbReference type="InterPro" id="IPR050256">
    <property type="entry name" value="Glycosyltransferase_2"/>
</dbReference>
<dbReference type="GO" id="GO:0005886">
    <property type="term" value="C:plasma membrane"/>
    <property type="evidence" value="ECO:0007669"/>
    <property type="project" value="TreeGrafter"/>
</dbReference>
<evidence type="ECO:0000313" key="10">
    <source>
        <dbReference type="Proteomes" id="UP000320672"/>
    </source>
</evidence>
<evidence type="ECO:0000259" key="8">
    <source>
        <dbReference type="Pfam" id="PF00535"/>
    </source>
</evidence>
<dbReference type="AlphaFoldDB" id="A0A517MGG5"/>
<keyword evidence="1" id="KW-1003">Cell membrane</keyword>
<sequence>MPSLPTKLSIVLPVRNAEPRIANEVWRVLTLVADVVDETVELIIVDDGSMDRTTPAVNSLRLRHPELRVMRHVRPRGLEAAGQTGLERATGELIFIQESDTPMVIEDFCKLYATSSDSSIVAARLQTVPQEIEGPLERRLRAAGTNADLHYRTTYAPGLQMIRRSHLQQLAGPNGKRLQLHSGQLIASDSSEYASRASA</sequence>
<proteinExistence type="predicted"/>
<keyword evidence="4" id="KW-0812">Transmembrane</keyword>
<keyword evidence="7" id="KW-0472">Membrane</keyword>
<dbReference type="InterPro" id="IPR029044">
    <property type="entry name" value="Nucleotide-diphossugar_trans"/>
</dbReference>
<evidence type="ECO:0000256" key="6">
    <source>
        <dbReference type="ARBA" id="ARBA00022989"/>
    </source>
</evidence>
<gene>
    <name evidence="9" type="primary">pimF</name>
    <name evidence="9" type="ORF">FF011L_26320</name>
</gene>
<evidence type="ECO:0000256" key="3">
    <source>
        <dbReference type="ARBA" id="ARBA00022679"/>
    </source>
</evidence>
<dbReference type="Gene3D" id="3.90.550.10">
    <property type="entry name" value="Spore Coat Polysaccharide Biosynthesis Protein SpsA, Chain A"/>
    <property type="match status" value="1"/>
</dbReference>
<dbReference type="PANTHER" id="PTHR48090">
    <property type="entry name" value="UNDECAPRENYL-PHOSPHATE 4-DEOXY-4-FORMAMIDO-L-ARABINOSE TRANSFERASE-RELATED"/>
    <property type="match status" value="1"/>
</dbReference>
<dbReference type="GO" id="GO:0009103">
    <property type="term" value="P:lipopolysaccharide biosynthetic process"/>
    <property type="evidence" value="ECO:0007669"/>
    <property type="project" value="UniProtKB-KW"/>
</dbReference>
<evidence type="ECO:0000256" key="4">
    <source>
        <dbReference type="ARBA" id="ARBA00022692"/>
    </source>
</evidence>
<protein>
    <submittedName>
        <fullName evidence="9">Glycosyltransferases</fullName>
        <ecNumber evidence="9">2.4.-.-</ecNumber>
    </submittedName>
</protein>
<reference evidence="9 10" key="1">
    <citation type="submission" date="2019-02" db="EMBL/GenBank/DDBJ databases">
        <title>Deep-cultivation of Planctomycetes and their phenomic and genomic characterization uncovers novel biology.</title>
        <authorList>
            <person name="Wiegand S."/>
            <person name="Jogler M."/>
            <person name="Boedeker C."/>
            <person name="Pinto D."/>
            <person name="Vollmers J."/>
            <person name="Rivas-Marin E."/>
            <person name="Kohn T."/>
            <person name="Peeters S.H."/>
            <person name="Heuer A."/>
            <person name="Rast P."/>
            <person name="Oberbeckmann S."/>
            <person name="Bunk B."/>
            <person name="Jeske O."/>
            <person name="Meyerdierks A."/>
            <person name="Storesund J.E."/>
            <person name="Kallscheuer N."/>
            <person name="Luecker S."/>
            <person name="Lage O.M."/>
            <person name="Pohl T."/>
            <person name="Merkel B.J."/>
            <person name="Hornburger P."/>
            <person name="Mueller R.-W."/>
            <person name="Bruemmer F."/>
            <person name="Labrenz M."/>
            <person name="Spormann A.M."/>
            <person name="Op den Camp H."/>
            <person name="Overmann J."/>
            <person name="Amann R."/>
            <person name="Jetten M.S.M."/>
            <person name="Mascher T."/>
            <person name="Medema M.H."/>
            <person name="Devos D.P."/>
            <person name="Kaster A.-K."/>
            <person name="Ovreas L."/>
            <person name="Rohde M."/>
            <person name="Galperin M.Y."/>
            <person name="Jogler C."/>
        </authorList>
    </citation>
    <scope>NUCLEOTIDE SEQUENCE [LARGE SCALE GENOMIC DNA]</scope>
    <source>
        <strain evidence="9 10">FF011L</strain>
    </source>
</reference>
<keyword evidence="5" id="KW-0448">Lipopolysaccharide biosynthesis</keyword>
<keyword evidence="2 9" id="KW-0328">Glycosyltransferase</keyword>
<evidence type="ECO:0000256" key="7">
    <source>
        <dbReference type="ARBA" id="ARBA00023136"/>
    </source>
</evidence>
<dbReference type="PANTHER" id="PTHR48090:SF3">
    <property type="entry name" value="UNDECAPRENYL-PHOSPHATE 4-DEOXY-4-FORMAMIDO-L-ARABINOSE TRANSFERASE"/>
    <property type="match status" value="1"/>
</dbReference>
<organism evidence="9 10">
    <name type="scientific">Roseimaritima multifibrata</name>
    <dbReference type="NCBI Taxonomy" id="1930274"/>
    <lineage>
        <taxon>Bacteria</taxon>
        <taxon>Pseudomonadati</taxon>
        <taxon>Planctomycetota</taxon>
        <taxon>Planctomycetia</taxon>
        <taxon>Pirellulales</taxon>
        <taxon>Pirellulaceae</taxon>
        <taxon>Roseimaritima</taxon>
    </lineage>
</organism>
<dbReference type="GO" id="GO:0016757">
    <property type="term" value="F:glycosyltransferase activity"/>
    <property type="evidence" value="ECO:0007669"/>
    <property type="project" value="UniProtKB-KW"/>
</dbReference>
<evidence type="ECO:0000313" key="9">
    <source>
        <dbReference type="EMBL" id="QDS93857.1"/>
    </source>
</evidence>
<dbReference type="KEGG" id="rml:FF011L_26320"/>
<keyword evidence="3 9" id="KW-0808">Transferase</keyword>
<evidence type="ECO:0000256" key="1">
    <source>
        <dbReference type="ARBA" id="ARBA00022475"/>
    </source>
</evidence>